<accession>A0ABV2J2G4</accession>
<evidence type="ECO:0000259" key="19">
    <source>
        <dbReference type="Pfam" id="PF13614"/>
    </source>
</evidence>
<comment type="similarity">
    <text evidence="3">Belongs to the etk/wzc family.</text>
</comment>
<evidence type="ECO:0000256" key="6">
    <source>
        <dbReference type="ARBA" id="ARBA00022519"/>
    </source>
</evidence>
<dbReference type="InterPro" id="IPR005700">
    <property type="entry name" value="EPS_ExoP-like"/>
</dbReference>
<evidence type="ECO:0000256" key="2">
    <source>
        <dbReference type="ARBA" id="ARBA00007316"/>
    </source>
</evidence>
<evidence type="ECO:0000256" key="16">
    <source>
        <dbReference type="SAM" id="Coils"/>
    </source>
</evidence>
<evidence type="ECO:0000256" key="7">
    <source>
        <dbReference type="ARBA" id="ARBA00022679"/>
    </source>
</evidence>
<dbReference type="Pfam" id="PF13614">
    <property type="entry name" value="AAA_31"/>
    <property type="match status" value="1"/>
</dbReference>
<dbReference type="EC" id="2.7.10.2" evidence="4"/>
<keyword evidence="11" id="KW-0067">ATP-binding</keyword>
<keyword evidence="10" id="KW-0418">Kinase</keyword>
<evidence type="ECO:0000256" key="13">
    <source>
        <dbReference type="ARBA" id="ARBA00023136"/>
    </source>
</evidence>
<evidence type="ECO:0000256" key="9">
    <source>
        <dbReference type="ARBA" id="ARBA00022741"/>
    </source>
</evidence>
<evidence type="ECO:0000256" key="3">
    <source>
        <dbReference type="ARBA" id="ARBA00008883"/>
    </source>
</evidence>
<keyword evidence="9" id="KW-0547">Nucleotide-binding</keyword>
<keyword evidence="7" id="KW-0808">Transferase</keyword>
<feature type="coiled-coil region" evidence="16">
    <location>
        <begin position="383"/>
        <end position="417"/>
    </location>
</feature>
<evidence type="ECO:0000259" key="20">
    <source>
        <dbReference type="Pfam" id="PF13807"/>
    </source>
</evidence>
<sequence length="758" mass="83776">MNSLSTHSQQTGDELSKKDETSANIDRLLAIARRQWKVVSIAVAAAILLGFAYVLTAVPLYTSSIELLIDTNNKKIVDQLSLISGVADDDVSILSQVELLKSDRIAQAVAEKLELIDNKSFMDVKASPLALAVGGLRSLLNFRSWFEGGSPAVDREKLMREAVNRLSDHIEVARKGRTYVLSVSYTSPNAELAARIVRQYGEAYLDDQLNSKYEATRRAGDWLQQRIAELKQKSLDTDLAVQKFKQENQLISTDGTLLSDQQLTQTNAQLIIAQSNLATANAKYSSIKTIIDSGDINSAVTESLENQVINSLRSKFVEASKLESDISRRLGPDHIRAQQLRSDMKEYQKLIFAELGRIAQTYQVEAQIARERVTGLNQQLAAATHVSITANDAQVQLRELERESETYKNLYQNFLQKYQESVQQQSFPVTEARVISPAIVPEAPSSPKKGISLFLSLVLGLLTGAGLAAFREYRDRFFRVPEHIREELNLDPLGMVPTIKSVTVASDMENESVHPRAIVSTSSVTSYVVKNPLSSFAETLRSAKIAVDLQTGSKRPKVVGLVSILPGEGKSTLSINLAELLANQGARTLLIDGDLRNPGATRKLGKNARDGIIEVLQNRAYLPDALLFNPETKLAFLPAVIKHKIPYSADLLSSPEMDNLLNKAAENFDYIIVDLPPLGPVVDARAIASKLDCFLLVIEWGVTSRKSVRNELAKNGPVFDKCAGAILNKVDSAKSRLYESYGSSEYYSYRYKSYYQEG</sequence>
<keyword evidence="12 17" id="KW-1133">Transmembrane helix</keyword>
<dbReference type="Proteomes" id="UP001549047">
    <property type="component" value="Unassembled WGS sequence"/>
</dbReference>
<dbReference type="EMBL" id="JBEPMB010000005">
    <property type="protein sequence ID" value="MET3614950.1"/>
    <property type="molecule type" value="Genomic_DNA"/>
</dbReference>
<evidence type="ECO:0000256" key="14">
    <source>
        <dbReference type="ARBA" id="ARBA00023137"/>
    </source>
</evidence>
<dbReference type="InterPro" id="IPR025669">
    <property type="entry name" value="AAA_dom"/>
</dbReference>
<feature type="transmembrane region" description="Helical" evidence="17">
    <location>
        <begin position="38"/>
        <end position="61"/>
    </location>
</feature>
<evidence type="ECO:0000256" key="1">
    <source>
        <dbReference type="ARBA" id="ARBA00004429"/>
    </source>
</evidence>
<evidence type="ECO:0000256" key="12">
    <source>
        <dbReference type="ARBA" id="ARBA00022989"/>
    </source>
</evidence>
<dbReference type="PANTHER" id="PTHR32309">
    <property type="entry name" value="TYROSINE-PROTEIN KINASE"/>
    <property type="match status" value="1"/>
</dbReference>
<keyword evidence="22" id="KW-1185">Reference proteome</keyword>
<keyword evidence="16" id="KW-0175">Coiled coil</keyword>
<dbReference type="Pfam" id="PF13807">
    <property type="entry name" value="GNVR"/>
    <property type="match status" value="1"/>
</dbReference>
<gene>
    <name evidence="21" type="ORF">ABID16_003293</name>
</gene>
<proteinExistence type="inferred from homology"/>
<keyword evidence="6" id="KW-0997">Cell inner membrane</keyword>
<feature type="domain" description="Tyrosine-protein kinase G-rich" evidence="20">
    <location>
        <begin position="396"/>
        <end position="472"/>
    </location>
</feature>
<keyword evidence="14" id="KW-0829">Tyrosine-protein kinase</keyword>
<keyword evidence="8 17" id="KW-0812">Transmembrane</keyword>
<dbReference type="InterPro" id="IPR003856">
    <property type="entry name" value="LPS_length_determ_N"/>
</dbReference>
<evidence type="ECO:0000259" key="18">
    <source>
        <dbReference type="Pfam" id="PF02706"/>
    </source>
</evidence>
<dbReference type="InterPro" id="IPR032807">
    <property type="entry name" value="GNVR"/>
</dbReference>
<dbReference type="InterPro" id="IPR027417">
    <property type="entry name" value="P-loop_NTPase"/>
</dbReference>
<dbReference type="InterPro" id="IPR005702">
    <property type="entry name" value="Wzc-like_C"/>
</dbReference>
<comment type="subcellular location">
    <subcellularLocation>
        <location evidence="1">Cell inner membrane</location>
        <topology evidence="1">Multi-pass membrane protein</topology>
    </subcellularLocation>
</comment>
<dbReference type="Gene3D" id="3.40.50.300">
    <property type="entry name" value="P-loop containing nucleotide triphosphate hydrolases"/>
    <property type="match status" value="1"/>
</dbReference>
<comment type="caution">
    <text evidence="21">The sequence shown here is derived from an EMBL/GenBank/DDBJ whole genome shotgun (WGS) entry which is preliminary data.</text>
</comment>
<keyword evidence="5" id="KW-1003">Cell membrane</keyword>
<comment type="similarity">
    <text evidence="2">Belongs to the CpsD/CapB family.</text>
</comment>
<dbReference type="NCBIfam" id="TIGR01005">
    <property type="entry name" value="eps_transp_fam"/>
    <property type="match status" value="1"/>
</dbReference>
<evidence type="ECO:0000313" key="22">
    <source>
        <dbReference type="Proteomes" id="UP001549047"/>
    </source>
</evidence>
<dbReference type="NCBIfam" id="TIGR01007">
    <property type="entry name" value="eps_fam"/>
    <property type="match status" value="1"/>
</dbReference>
<comment type="catalytic activity">
    <reaction evidence="15">
        <text>L-tyrosyl-[protein] + ATP = O-phospho-L-tyrosyl-[protein] + ADP + H(+)</text>
        <dbReference type="Rhea" id="RHEA:10596"/>
        <dbReference type="Rhea" id="RHEA-COMP:10136"/>
        <dbReference type="Rhea" id="RHEA-COMP:20101"/>
        <dbReference type="ChEBI" id="CHEBI:15378"/>
        <dbReference type="ChEBI" id="CHEBI:30616"/>
        <dbReference type="ChEBI" id="CHEBI:46858"/>
        <dbReference type="ChEBI" id="CHEBI:61978"/>
        <dbReference type="ChEBI" id="CHEBI:456216"/>
        <dbReference type="EC" id="2.7.10.2"/>
    </reaction>
</comment>
<evidence type="ECO:0000256" key="5">
    <source>
        <dbReference type="ARBA" id="ARBA00022475"/>
    </source>
</evidence>
<evidence type="ECO:0000256" key="11">
    <source>
        <dbReference type="ARBA" id="ARBA00022840"/>
    </source>
</evidence>
<feature type="domain" description="Polysaccharide chain length determinant N-terminal" evidence="18">
    <location>
        <begin position="25"/>
        <end position="113"/>
    </location>
</feature>
<dbReference type="CDD" id="cd05387">
    <property type="entry name" value="BY-kinase"/>
    <property type="match status" value="1"/>
</dbReference>
<dbReference type="Pfam" id="PF02706">
    <property type="entry name" value="Wzz"/>
    <property type="match status" value="1"/>
</dbReference>
<organism evidence="21 22">
    <name type="scientific">Rhizobium aquaticum</name>
    <dbReference type="NCBI Taxonomy" id="1549636"/>
    <lineage>
        <taxon>Bacteria</taxon>
        <taxon>Pseudomonadati</taxon>
        <taxon>Pseudomonadota</taxon>
        <taxon>Alphaproteobacteria</taxon>
        <taxon>Hyphomicrobiales</taxon>
        <taxon>Rhizobiaceae</taxon>
        <taxon>Rhizobium/Agrobacterium group</taxon>
        <taxon>Rhizobium</taxon>
    </lineage>
</organism>
<evidence type="ECO:0000256" key="17">
    <source>
        <dbReference type="SAM" id="Phobius"/>
    </source>
</evidence>
<name>A0ABV2J2G4_9HYPH</name>
<evidence type="ECO:0000256" key="10">
    <source>
        <dbReference type="ARBA" id="ARBA00022777"/>
    </source>
</evidence>
<dbReference type="InterPro" id="IPR050445">
    <property type="entry name" value="Bact_polysacc_biosynth/exp"/>
</dbReference>
<keyword evidence="13 17" id="KW-0472">Membrane</keyword>
<protein>
    <recommendedName>
        <fullName evidence="4">non-specific protein-tyrosine kinase</fullName>
        <ecNumber evidence="4">2.7.10.2</ecNumber>
    </recommendedName>
</protein>
<evidence type="ECO:0000256" key="15">
    <source>
        <dbReference type="ARBA" id="ARBA00051245"/>
    </source>
</evidence>
<dbReference type="SUPFAM" id="SSF52540">
    <property type="entry name" value="P-loop containing nucleoside triphosphate hydrolases"/>
    <property type="match status" value="1"/>
</dbReference>
<dbReference type="PANTHER" id="PTHR32309:SF13">
    <property type="entry name" value="FERRIC ENTEROBACTIN TRANSPORT PROTEIN FEPE"/>
    <property type="match status" value="1"/>
</dbReference>
<feature type="domain" description="AAA" evidence="19">
    <location>
        <begin position="567"/>
        <end position="688"/>
    </location>
</feature>
<evidence type="ECO:0000256" key="8">
    <source>
        <dbReference type="ARBA" id="ARBA00022692"/>
    </source>
</evidence>
<reference evidence="21 22" key="1">
    <citation type="submission" date="2024-06" db="EMBL/GenBank/DDBJ databases">
        <title>Genomic Encyclopedia of Type Strains, Phase IV (KMG-IV): sequencing the most valuable type-strain genomes for metagenomic binning, comparative biology and taxonomic classification.</title>
        <authorList>
            <person name="Goeker M."/>
        </authorList>
    </citation>
    <scope>NUCLEOTIDE SEQUENCE [LARGE SCALE GENOMIC DNA]</scope>
    <source>
        <strain evidence="21 22">DSM 29780</strain>
    </source>
</reference>
<evidence type="ECO:0000313" key="21">
    <source>
        <dbReference type="EMBL" id="MET3614950.1"/>
    </source>
</evidence>
<evidence type="ECO:0000256" key="4">
    <source>
        <dbReference type="ARBA" id="ARBA00011903"/>
    </source>
</evidence>